<dbReference type="Pfam" id="PF12833">
    <property type="entry name" value="HTH_18"/>
    <property type="match status" value="1"/>
</dbReference>
<name>A0ABT9ZXG0_9BACI</name>
<feature type="domain" description="HTH araC/xylS-type" evidence="5">
    <location>
        <begin position="158"/>
        <end position="256"/>
    </location>
</feature>
<dbReference type="PRINTS" id="PR00032">
    <property type="entry name" value="HTHARAC"/>
</dbReference>
<dbReference type="RefSeq" id="WP_307327189.1">
    <property type="nucleotide sequence ID" value="NZ_JAUSUG010000013.1"/>
</dbReference>
<dbReference type="Gene3D" id="3.40.50.2300">
    <property type="match status" value="1"/>
</dbReference>
<proteinExistence type="predicted"/>
<dbReference type="Pfam" id="PF00072">
    <property type="entry name" value="Response_reg"/>
    <property type="match status" value="1"/>
</dbReference>
<dbReference type="PROSITE" id="PS50110">
    <property type="entry name" value="RESPONSE_REGULATORY"/>
    <property type="match status" value="1"/>
</dbReference>
<protein>
    <submittedName>
        <fullName evidence="7">YesN/AraC family two-component response regulator</fullName>
    </submittedName>
</protein>
<evidence type="ECO:0000256" key="2">
    <source>
        <dbReference type="ARBA" id="ARBA00023125"/>
    </source>
</evidence>
<feature type="domain" description="Response regulatory" evidence="6">
    <location>
        <begin position="6"/>
        <end position="123"/>
    </location>
</feature>
<dbReference type="EMBL" id="JAUSUG010000013">
    <property type="protein sequence ID" value="MDQ0255921.1"/>
    <property type="molecule type" value="Genomic_DNA"/>
</dbReference>
<dbReference type="CDD" id="cd17536">
    <property type="entry name" value="REC_YesN-like"/>
    <property type="match status" value="1"/>
</dbReference>
<dbReference type="SMART" id="SM00342">
    <property type="entry name" value="HTH_ARAC"/>
    <property type="match status" value="1"/>
</dbReference>
<dbReference type="InterPro" id="IPR020449">
    <property type="entry name" value="Tscrpt_reg_AraC-type_HTH"/>
</dbReference>
<evidence type="ECO:0000313" key="7">
    <source>
        <dbReference type="EMBL" id="MDQ0255921.1"/>
    </source>
</evidence>
<reference evidence="7 8" key="1">
    <citation type="submission" date="2023-07" db="EMBL/GenBank/DDBJ databases">
        <title>Genomic Encyclopedia of Type Strains, Phase IV (KMG-IV): sequencing the most valuable type-strain genomes for metagenomic binning, comparative biology and taxonomic classification.</title>
        <authorList>
            <person name="Goeker M."/>
        </authorList>
    </citation>
    <scope>NUCLEOTIDE SEQUENCE [LARGE SCALE GENOMIC DNA]</scope>
    <source>
        <strain evidence="7 8">DSM 9768</strain>
    </source>
</reference>
<evidence type="ECO:0000313" key="8">
    <source>
        <dbReference type="Proteomes" id="UP001230005"/>
    </source>
</evidence>
<keyword evidence="8" id="KW-1185">Reference proteome</keyword>
<dbReference type="PROSITE" id="PS01124">
    <property type="entry name" value="HTH_ARAC_FAMILY_2"/>
    <property type="match status" value="1"/>
</dbReference>
<evidence type="ECO:0000256" key="1">
    <source>
        <dbReference type="ARBA" id="ARBA00023015"/>
    </source>
</evidence>
<evidence type="ECO:0000259" key="5">
    <source>
        <dbReference type="PROSITE" id="PS01124"/>
    </source>
</evidence>
<comment type="caution">
    <text evidence="7">The sequence shown here is derived from an EMBL/GenBank/DDBJ whole genome shotgun (WGS) entry which is preliminary data.</text>
</comment>
<dbReference type="InterPro" id="IPR011006">
    <property type="entry name" value="CheY-like_superfamily"/>
</dbReference>
<dbReference type="PROSITE" id="PS00041">
    <property type="entry name" value="HTH_ARAC_FAMILY_1"/>
    <property type="match status" value="1"/>
</dbReference>
<dbReference type="Proteomes" id="UP001230005">
    <property type="component" value="Unassembled WGS sequence"/>
</dbReference>
<dbReference type="PANTHER" id="PTHR43280:SF2">
    <property type="entry name" value="HTH-TYPE TRANSCRIPTIONAL REGULATOR EXSA"/>
    <property type="match status" value="1"/>
</dbReference>
<organism evidence="7 8">
    <name type="scientific">Evansella vedderi</name>
    <dbReference type="NCBI Taxonomy" id="38282"/>
    <lineage>
        <taxon>Bacteria</taxon>
        <taxon>Bacillati</taxon>
        <taxon>Bacillota</taxon>
        <taxon>Bacilli</taxon>
        <taxon>Bacillales</taxon>
        <taxon>Bacillaceae</taxon>
        <taxon>Evansella</taxon>
    </lineage>
</organism>
<dbReference type="InterPro" id="IPR018060">
    <property type="entry name" value="HTH_AraC"/>
</dbReference>
<dbReference type="InterPro" id="IPR009057">
    <property type="entry name" value="Homeodomain-like_sf"/>
</dbReference>
<dbReference type="Gene3D" id="1.10.10.60">
    <property type="entry name" value="Homeodomain-like"/>
    <property type="match status" value="2"/>
</dbReference>
<keyword evidence="3" id="KW-0804">Transcription</keyword>
<evidence type="ECO:0000256" key="4">
    <source>
        <dbReference type="PROSITE-ProRule" id="PRU00169"/>
    </source>
</evidence>
<keyword evidence="2" id="KW-0238">DNA-binding</keyword>
<evidence type="ECO:0000256" key="3">
    <source>
        <dbReference type="ARBA" id="ARBA00023163"/>
    </source>
</evidence>
<gene>
    <name evidence="7" type="ORF">J2S74_003305</name>
</gene>
<dbReference type="SUPFAM" id="SSF52172">
    <property type="entry name" value="CheY-like"/>
    <property type="match status" value="1"/>
</dbReference>
<dbReference type="PANTHER" id="PTHR43280">
    <property type="entry name" value="ARAC-FAMILY TRANSCRIPTIONAL REGULATOR"/>
    <property type="match status" value="1"/>
</dbReference>
<keyword evidence="1" id="KW-0805">Transcription regulation</keyword>
<dbReference type="SMART" id="SM00448">
    <property type="entry name" value="REC"/>
    <property type="match status" value="1"/>
</dbReference>
<accession>A0ABT9ZXG0</accession>
<keyword evidence="4" id="KW-0597">Phosphoprotein</keyword>
<sequence>MIKSKTILIVDDEPRTREGIKKKLDIWAEGKLEILMASDGSEAMEIFNRKKINLIITDIRMPEMTGLRMLESIKQKKQNPVVIIMSAYSEFDYAQEAIRLGVVNYLLKPVSSKKLIEAVEEALEIEALRDRTGRIENAIDHKLIDLKQIELEKESPIQEAMKFVAENLQTQFNLKDVAKHIHLNPSYFSALFKEQTDLNFSEYVTRSRVQKAKKLLLTTNLSINEISEKVGYQTTKYFIKVFKEYEKMTPSKYRKEFTDSESVF</sequence>
<dbReference type="SUPFAM" id="SSF46689">
    <property type="entry name" value="Homeodomain-like"/>
    <property type="match status" value="2"/>
</dbReference>
<feature type="modified residue" description="4-aspartylphosphate" evidence="4">
    <location>
        <position position="58"/>
    </location>
</feature>
<dbReference type="InterPro" id="IPR001789">
    <property type="entry name" value="Sig_transdc_resp-reg_receiver"/>
</dbReference>
<dbReference type="InterPro" id="IPR018062">
    <property type="entry name" value="HTH_AraC-typ_CS"/>
</dbReference>
<evidence type="ECO:0000259" key="6">
    <source>
        <dbReference type="PROSITE" id="PS50110"/>
    </source>
</evidence>